<keyword evidence="10 12" id="KW-0413">Isomerase</keyword>
<dbReference type="PANTHER" id="PTHR43090:SF2">
    <property type="entry name" value="1-(5-PHOSPHORIBOSYL)-5-[(5-PHOSPHORIBOSYLAMINO)METHYLIDENEAMINO] IMIDAZOLE-4-CARBOXAMIDE ISOMERASE"/>
    <property type="match status" value="1"/>
</dbReference>
<dbReference type="CDD" id="cd04732">
    <property type="entry name" value="HisA"/>
    <property type="match status" value="1"/>
</dbReference>
<evidence type="ECO:0000256" key="14">
    <source>
        <dbReference type="RuleBase" id="RU003658"/>
    </source>
</evidence>
<reference evidence="15 16" key="1">
    <citation type="submission" date="2023-07" db="EMBL/GenBank/DDBJ databases">
        <title>Novel species of Thermanaerothrix with wide hydrolytic capabilities.</title>
        <authorList>
            <person name="Zayulina K.S."/>
            <person name="Podosokorskaya O.A."/>
            <person name="Elcheninov A.G."/>
        </authorList>
    </citation>
    <scope>NUCLEOTIDE SEQUENCE [LARGE SCALE GENOMIC DNA]</scope>
    <source>
        <strain evidence="15 16">4228-RoL</strain>
    </source>
</reference>
<dbReference type="RefSeq" id="WP_315625091.1">
    <property type="nucleotide sequence ID" value="NZ_JAUHMF010000002.1"/>
</dbReference>
<evidence type="ECO:0000256" key="5">
    <source>
        <dbReference type="ARBA" id="ARBA00012550"/>
    </source>
</evidence>
<evidence type="ECO:0000256" key="9">
    <source>
        <dbReference type="ARBA" id="ARBA00023102"/>
    </source>
</evidence>
<keyword evidence="9 12" id="KW-0368">Histidine biosynthesis</keyword>
<evidence type="ECO:0000256" key="10">
    <source>
        <dbReference type="ARBA" id="ARBA00023235"/>
    </source>
</evidence>
<protein>
    <recommendedName>
        <fullName evidence="6 12">1-(5-phosphoribosyl)-5-[(5-phosphoribosylamino)methylideneamino] imidazole-4-carboxamide isomerase</fullName>
        <ecNumber evidence="5 12">5.3.1.16</ecNumber>
    </recommendedName>
    <alternativeName>
        <fullName evidence="11 12">Phosphoribosylformimino-5-aminoimidazole carboxamide ribotide isomerase</fullName>
    </alternativeName>
</protein>
<evidence type="ECO:0000256" key="2">
    <source>
        <dbReference type="ARBA" id="ARBA00004496"/>
    </source>
</evidence>
<comment type="subcellular location">
    <subcellularLocation>
        <location evidence="2 12 14">Cytoplasm</location>
    </subcellularLocation>
</comment>
<evidence type="ECO:0000313" key="16">
    <source>
        <dbReference type="Proteomes" id="UP001254165"/>
    </source>
</evidence>
<dbReference type="EMBL" id="JAUHMF010000002">
    <property type="protein sequence ID" value="MDT8898432.1"/>
    <property type="molecule type" value="Genomic_DNA"/>
</dbReference>
<organism evidence="15 16">
    <name type="scientific">Thermanaerothrix solaris</name>
    <dbReference type="NCBI Taxonomy" id="3058434"/>
    <lineage>
        <taxon>Bacteria</taxon>
        <taxon>Bacillati</taxon>
        <taxon>Chloroflexota</taxon>
        <taxon>Anaerolineae</taxon>
        <taxon>Anaerolineales</taxon>
        <taxon>Anaerolineaceae</taxon>
        <taxon>Thermanaerothrix</taxon>
    </lineage>
</organism>
<dbReference type="InterPro" id="IPR006062">
    <property type="entry name" value="His_biosynth"/>
</dbReference>
<dbReference type="Proteomes" id="UP001254165">
    <property type="component" value="Unassembled WGS sequence"/>
</dbReference>
<evidence type="ECO:0000256" key="8">
    <source>
        <dbReference type="ARBA" id="ARBA00022605"/>
    </source>
</evidence>
<dbReference type="InterPro" id="IPR013785">
    <property type="entry name" value="Aldolase_TIM"/>
</dbReference>
<evidence type="ECO:0000256" key="1">
    <source>
        <dbReference type="ARBA" id="ARBA00000901"/>
    </source>
</evidence>
<dbReference type="NCBIfam" id="TIGR00007">
    <property type="entry name" value="1-(5-phosphoribosyl)-5-[(5-phosphoribosylamino)methylideneamino]imidazole-4-carboxamide isomerase"/>
    <property type="match status" value="1"/>
</dbReference>
<sequence>MDDFIIFPAIDLRQGRVVRLQEGDPNRETVFSTDPAEVAYRFLSAGARWLHVINLDGALGEEKAARANETAIAQILEITSEFNAHIQVGGGVRSMEAIAHLLRMGVHRVILGTLAIQQPQTLAAAIARWGAERIAYSLDLRQGEVQIHGWQRSAPYDPAEVLARLADYGLRWVIFTDVQRDGMLTGANLDSAAALARDPRLRVILAGGVTHIEEVRQARARGLAGVIVGRALYTGELDLATLLAEADHAG</sequence>
<evidence type="ECO:0000256" key="6">
    <source>
        <dbReference type="ARBA" id="ARBA00018464"/>
    </source>
</evidence>
<dbReference type="InterPro" id="IPR006063">
    <property type="entry name" value="HisA_bact_arch"/>
</dbReference>
<dbReference type="InterPro" id="IPR044524">
    <property type="entry name" value="Isoase_HisA-like"/>
</dbReference>
<dbReference type="Pfam" id="PF00977">
    <property type="entry name" value="His_biosynth"/>
    <property type="match status" value="1"/>
</dbReference>
<gene>
    <name evidence="12 15" type="primary">hisA</name>
    <name evidence="15" type="ORF">QYE77_09145</name>
</gene>
<proteinExistence type="inferred from homology"/>
<comment type="pathway">
    <text evidence="3 12 14">Amino-acid biosynthesis; L-histidine biosynthesis; L-histidine from 5-phospho-alpha-D-ribose 1-diphosphate: step 4/9.</text>
</comment>
<evidence type="ECO:0000256" key="3">
    <source>
        <dbReference type="ARBA" id="ARBA00005133"/>
    </source>
</evidence>
<evidence type="ECO:0000256" key="4">
    <source>
        <dbReference type="ARBA" id="ARBA00009667"/>
    </source>
</evidence>
<comment type="catalytic activity">
    <reaction evidence="1 12 14">
        <text>1-(5-phospho-beta-D-ribosyl)-5-[(5-phospho-beta-D-ribosylamino)methylideneamino]imidazole-4-carboxamide = 5-[(5-phospho-1-deoxy-D-ribulos-1-ylimino)methylamino]-1-(5-phospho-beta-D-ribosyl)imidazole-4-carboxamide</text>
        <dbReference type="Rhea" id="RHEA:15469"/>
        <dbReference type="ChEBI" id="CHEBI:58435"/>
        <dbReference type="ChEBI" id="CHEBI:58525"/>
        <dbReference type="EC" id="5.3.1.16"/>
    </reaction>
</comment>
<dbReference type="PANTHER" id="PTHR43090">
    <property type="entry name" value="1-(5-PHOSPHORIBOSYL)-5-[(5-PHOSPHORIBOSYLAMINO)METHYLIDENEAMINO] IMIDAZOLE-4-CARBOXAMIDE ISOMERASE"/>
    <property type="match status" value="1"/>
</dbReference>
<evidence type="ECO:0000256" key="11">
    <source>
        <dbReference type="ARBA" id="ARBA00030547"/>
    </source>
</evidence>
<keyword evidence="8 12" id="KW-0028">Amino-acid biosynthesis</keyword>
<keyword evidence="16" id="KW-1185">Reference proteome</keyword>
<dbReference type="HAMAP" id="MF_01014">
    <property type="entry name" value="HisA"/>
    <property type="match status" value="1"/>
</dbReference>
<dbReference type="EC" id="5.3.1.16" evidence="5 12"/>
<name>A0ABU3NNL4_9CHLR</name>
<evidence type="ECO:0000256" key="7">
    <source>
        <dbReference type="ARBA" id="ARBA00022490"/>
    </source>
</evidence>
<accession>A0ABU3NNL4</accession>
<comment type="similarity">
    <text evidence="4 12 13">Belongs to the HisA/HisF family.</text>
</comment>
<evidence type="ECO:0000256" key="13">
    <source>
        <dbReference type="RuleBase" id="RU003657"/>
    </source>
</evidence>
<dbReference type="Gene3D" id="3.20.20.70">
    <property type="entry name" value="Aldolase class I"/>
    <property type="match status" value="1"/>
</dbReference>
<keyword evidence="7 12" id="KW-0963">Cytoplasm</keyword>
<evidence type="ECO:0000313" key="15">
    <source>
        <dbReference type="EMBL" id="MDT8898432.1"/>
    </source>
</evidence>
<dbReference type="GO" id="GO:0003949">
    <property type="term" value="F:1-(5-phosphoribosyl)-5-[(5-phosphoribosylamino)methylideneamino]imidazole-4-carboxamide isomerase activity"/>
    <property type="evidence" value="ECO:0007669"/>
    <property type="project" value="UniProtKB-EC"/>
</dbReference>
<evidence type="ECO:0000256" key="12">
    <source>
        <dbReference type="HAMAP-Rule" id="MF_01014"/>
    </source>
</evidence>
<dbReference type="InterPro" id="IPR011060">
    <property type="entry name" value="RibuloseP-bd_barrel"/>
</dbReference>
<feature type="active site" description="Proton acceptor" evidence="12">
    <location>
        <position position="11"/>
    </location>
</feature>
<dbReference type="SUPFAM" id="SSF51366">
    <property type="entry name" value="Ribulose-phoshate binding barrel"/>
    <property type="match status" value="1"/>
</dbReference>
<dbReference type="InterPro" id="IPR023016">
    <property type="entry name" value="HisA/PriA"/>
</dbReference>
<comment type="caution">
    <text evidence="15">The sequence shown here is derived from an EMBL/GenBank/DDBJ whole genome shotgun (WGS) entry which is preliminary data.</text>
</comment>
<feature type="active site" description="Proton donor" evidence="12">
    <location>
        <position position="139"/>
    </location>
</feature>